<dbReference type="InterPro" id="IPR008586">
    <property type="entry name" value="DUF868_pln"/>
</dbReference>
<reference evidence="1 2" key="1">
    <citation type="journal article" date="2016" name="Sci. Rep.">
        <title>The Dendrobium catenatum Lindl. genome sequence provides insights into polysaccharide synthase, floral development and adaptive evolution.</title>
        <authorList>
            <person name="Zhang G.Q."/>
            <person name="Xu Q."/>
            <person name="Bian C."/>
            <person name="Tsai W.C."/>
            <person name="Yeh C.M."/>
            <person name="Liu K.W."/>
            <person name="Yoshida K."/>
            <person name="Zhang L.S."/>
            <person name="Chang S.B."/>
            <person name="Chen F."/>
            <person name="Shi Y."/>
            <person name="Su Y.Y."/>
            <person name="Zhang Y.Q."/>
            <person name="Chen L.J."/>
            <person name="Yin Y."/>
            <person name="Lin M."/>
            <person name="Huang H."/>
            <person name="Deng H."/>
            <person name="Wang Z.W."/>
            <person name="Zhu S.L."/>
            <person name="Zhao X."/>
            <person name="Deng C."/>
            <person name="Niu S.C."/>
            <person name="Huang J."/>
            <person name="Wang M."/>
            <person name="Liu G.H."/>
            <person name="Yang H.J."/>
            <person name="Xiao X.J."/>
            <person name="Hsiao Y.Y."/>
            <person name="Wu W.L."/>
            <person name="Chen Y.Y."/>
            <person name="Mitsuda N."/>
            <person name="Ohme-Takagi M."/>
            <person name="Luo Y.B."/>
            <person name="Van de Peer Y."/>
            <person name="Liu Z.J."/>
        </authorList>
    </citation>
    <scope>NUCLEOTIDE SEQUENCE [LARGE SCALE GENOMIC DNA]</scope>
    <source>
        <tissue evidence="1">The whole plant</tissue>
    </source>
</reference>
<accession>A0A2I0XDJ3</accession>
<dbReference type="Pfam" id="PF05910">
    <property type="entry name" value="DUF868"/>
    <property type="match status" value="1"/>
</dbReference>
<evidence type="ECO:0000313" key="2">
    <source>
        <dbReference type="Proteomes" id="UP000233837"/>
    </source>
</evidence>
<dbReference type="OrthoDB" id="755920at2759"/>
<dbReference type="PANTHER" id="PTHR31972:SF3">
    <property type="entry name" value="OS09G0416600 PROTEIN"/>
    <property type="match status" value="1"/>
</dbReference>
<evidence type="ECO:0000313" key="1">
    <source>
        <dbReference type="EMBL" id="PKU85964.1"/>
    </source>
</evidence>
<sequence length="330" mass="35961">MVRCLPTTASGAAAGEITSVYATRLGTITLRWSRASLGIYLRADLRLTPSTSPSPSPDNDNAVADHLRLRLRPYLTWKRKGSKLHQFTSGTGRRRAVELAWDLSLATFSRGRGPEPTGGFFVSFAVDGEIALIVGDQGEEGICEKGSELISRRERVRFGGLGGEMSYATKGMFEGKEMAISISIDLEGEDMRLGIDGEIVLEVTRLCWKFRGSEAVALKSGGRIQVSWDLHDWLFQQEAGWERSPAAVGEAGEAVFVLRFERGAGGEEQIGKGGRRAFWEGRWCFWKRDWSDSSSGSSSGSSVEELGSCEAELLSSGEGGFTLLVYGRKG</sequence>
<name>A0A2I0XDJ3_9ASPA</name>
<proteinExistence type="predicted"/>
<gene>
    <name evidence="1" type="ORF">MA16_Dca001795</name>
</gene>
<organism evidence="1 2">
    <name type="scientific">Dendrobium catenatum</name>
    <dbReference type="NCBI Taxonomy" id="906689"/>
    <lineage>
        <taxon>Eukaryota</taxon>
        <taxon>Viridiplantae</taxon>
        <taxon>Streptophyta</taxon>
        <taxon>Embryophyta</taxon>
        <taxon>Tracheophyta</taxon>
        <taxon>Spermatophyta</taxon>
        <taxon>Magnoliopsida</taxon>
        <taxon>Liliopsida</taxon>
        <taxon>Asparagales</taxon>
        <taxon>Orchidaceae</taxon>
        <taxon>Epidendroideae</taxon>
        <taxon>Malaxideae</taxon>
        <taxon>Dendrobiinae</taxon>
        <taxon>Dendrobium</taxon>
    </lineage>
</organism>
<keyword evidence="2" id="KW-1185">Reference proteome</keyword>
<dbReference type="EMBL" id="KZ501954">
    <property type="protein sequence ID" value="PKU85964.1"/>
    <property type="molecule type" value="Genomic_DNA"/>
</dbReference>
<reference evidence="1 2" key="2">
    <citation type="journal article" date="2017" name="Nature">
        <title>The Apostasia genome and the evolution of orchids.</title>
        <authorList>
            <person name="Zhang G.Q."/>
            <person name="Liu K.W."/>
            <person name="Li Z."/>
            <person name="Lohaus R."/>
            <person name="Hsiao Y.Y."/>
            <person name="Niu S.C."/>
            <person name="Wang J.Y."/>
            <person name="Lin Y.C."/>
            <person name="Xu Q."/>
            <person name="Chen L.J."/>
            <person name="Yoshida K."/>
            <person name="Fujiwara S."/>
            <person name="Wang Z.W."/>
            <person name="Zhang Y.Q."/>
            <person name="Mitsuda N."/>
            <person name="Wang M."/>
            <person name="Liu G.H."/>
            <person name="Pecoraro L."/>
            <person name="Huang H.X."/>
            <person name="Xiao X.J."/>
            <person name="Lin M."/>
            <person name="Wu X.Y."/>
            <person name="Wu W.L."/>
            <person name="Chen Y.Y."/>
            <person name="Chang S.B."/>
            <person name="Sakamoto S."/>
            <person name="Ohme-Takagi M."/>
            <person name="Yagi M."/>
            <person name="Zeng S.J."/>
            <person name="Shen C.Y."/>
            <person name="Yeh C.M."/>
            <person name="Luo Y.B."/>
            <person name="Tsai W.C."/>
            <person name="Van de Peer Y."/>
            <person name="Liu Z.J."/>
        </authorList>
    </citation>
    <scope>NUCLEOTIDE SEQUENCE [LARGE SCALE GENOMIC DNA]</scope>
    <source>
        <tissue evidence="1">The whole plant</tissue>
    </source>
</reference>
<dbReference type="Proteomes" id="UP000233837">
    <property type="component" value="Unassembled WGS sequence"/>
</dbReference>
<protein>
    <submittedName>
        <fullName evidence="1">Uncharacterized protein</fullName>
    </submittedName>
</protein>
<dbReference type="PANTHER" id="PTHR31972">
    <property type="entry name" value="EXPRESSED PROTEIN"/>
    <property type="match status" value="1"/>
</dbReference>
<dbReference type="AlphaFoldDB" id="A0A2I0XDJ3"/>